<gene>
    <name evidence="2" type="ORF">NS354_07265</name>
</gene>
<name>A0A147ENB5_9MICO</name>
<proteinExistence type="predicted"/>
<evidence type="ECO:0000256" key="1">
    <source>
        <dbReference type="SAM" id="Phobius"/>
    </source>
</evidence>
<feature type="non-terminal residue" evidence="2">
    <location>
        <position position="1"/>
    </location>
</feature>
<dbReference type="Proteomes" id="UP000070810">
    <property type="component" value="Unassembled WGS sequence"/>
</dbReference>
<sequence length="133" mass="12508">VDNTVANTAVNGADNSAANTAANTTVNGASNATANAQANGLANAGAGVYDPNALANAGNGFYDPNAMGNAGPSGAGAGAPPASGLAVTGSQLLPWMVAGGALALLGAAAFALSMTKRRKHLASPAADTGSVAE</sequence>
<keyword evidence="1" id="KW-1133">Transmembrane helix</keyword>
<evidence type="ECO:0000313" key="3">
    <source>
        <dbReference type="Proteomes" id="UP000070810"/>
    </source>
</evidence>
<reference evidence="2 3" key="1">
    <citation type="journal article" date="2016" name="Front. Microbiol.">
        <title>Genomic Resource of Rice Seed Associated Bacteria.</title>
        <authorList>
            <person name="Midha S."/>
            <person name="Bansal K."/>
            <person name="Sharma S."/>
            <person name="Kumar N."/>
            <person name="Patil P.P."/>
            <person name="Chaudhry V."/>
            <person name="Patil P.B."/>
        </authorList>
    </citation>
    <scope>NUCLEOTIDE SEQUENCE [LARGE SCALE GENOMIC DNA]</scope>
    <source>
        <strain evidence="2 3">NS354</strain>
    </source>
</reference>
<organism evidence="2 3">
    <name type="scientific">Leucobacter chromiiresistens</name>
    <dbReference type="NCBI Taxonomy" id="1079994"/>
    <lineage>
        <taxon>Bacteria</taxon>
        <taxon>Bacillati</taxon>
        <taxon>Actinomycetota</taxon>
        <taxon>Actinomycetes</taxon>
        <taxon>Micrococcales</taxon>
        <taxon>Microbacteriaceae</taxon>
        <taxon>Leucobacter</taxon>
    </lineage>
</organism>
<feature type="transmembrane region" description="Helical" evidence="1">
    <location>
        <begin position="92"/>
        <end position="112"/>
    </location>
</feature>
<protein>
    <submittedName>
        <fullName evidence="2">Uncharacterized protein</fullName>
    </submittedName>
</protein>
<comment type="caution">
    <text evidence="2">The sequence shown here is derived from an EMBL/GenBank/DDBJ whole genome shotgun (WGS) entry which is preliminary data.</text>
</comment>
<dbReference type="RefSeq" id="WP_430735998.1">
    <property type="nucleotide sequence ID" value="NZ_LDRK01000038.1"/>
</dbReference>
<dbReference type="PATRIC" id="fig|1079994.3.peg.1576"/>
<dbReference type="AlphaFoldDB" id="A0A147ENB5"/>
<keyword evidence="1" id="KW-0812">Transmembrane</keyword>
<dbReference type="EMBL" id="LDRK01000038">
    <property type="protein sequence ID" value="KTR85852.1"/>
    <property type="molecule type" value="Genomic_DNA"/>
</dbReference>
<evidence type="ECO:0000313" key="2">
    <source>
        <dbReference type="EMBL" id="KTR85852.1"/>
    </source>
</evidence>
<keyword evidence="1" id="KW-0472">Membrane</keyword>
<accession>A0A147ENB5</accession>
<keyword evidence="3" id="KW-1185">Reference proteome</keyword>